<accession>A0A0G4GTK8</accession>
<sequence>MVGQPPHLKLGWSGFDADGDGTAIDGEFDGSDIRSCYQYIDSEYLPEGYMGVRDEDGDAVLGGSLEFTADEIEVLRVLR</sequence>
<organism evidence="1 2">
    <name type="scientific">Vitrella brassicaformis (strain CCMP3155)</name>
    <dbReference type="NCBI Taxonomy" id="1169540"/>
    <lineage>
        <taxon>Eukaryota</taxon>
        <taxon>Sar</taxon>
        <taxon>Alveolata</taxon>
        <taxon>Colpodellida</taxon>
        <taxon>Vitrellaceae</taxon>
        <taxon>Vitrella</taxon>
    </lineage>
</organism>
<protein>
    <submittedName>
        <fullName evidence="1">Uncharacterized protein</fullName>
    </submittedName>
</protein>
<dbReference type="EMBL" id="CDMY01000802">
    <property type="protein sequence ID" value="CEM34097.1"/>
    <property type="molecule type" value="Genomic_DNA"/>
</dbReference>
<name>A0A0G4GTK8_VITBC</name>
<evidence type="ECO:0000313" key="1">
    <source>
        <dbReference type="EMBL" id="CEM34097.1"/>
    </source>
</evidence>
<reference evidence="1 2" key="1">
    <citation type="submission" date="2014-11" db="EMBL/GenBank/DDBJ databases">
        <authorList>
            <person name="Zhu J."/>
            <person name="Qi W."/>
            <person name="Song R."/>
        </authorList>
    </citation>
    <scope>NUCLEOTIDE SEQUENCE [LARGE SCALE GENOMIC DNA]</scope>
</reference>
<dbReference type="VEuPathDB" id="CryptoDB:Vbra_10317"/>
<evidence type="ECO:0000313" key="2">
    <source>
        <dbReference type="Proteomes" id="UP000041254"/>
    </source>
</evidence>
<dbReference type="AlphaFoldDB" id="A0A0G4GTK8"/>
<gene>
    <name evidence="1" type="ORF">Vbra_10317</name>
</gene>
<dbReference type="InParanoid" id="A0A0G4GTK8"/>
<proteinExistence type="predicted"/>
<keyword evidence="2" id="KW-1185">Reference proteome</keyword>
<dbReference type="Proteomes" id="UP000041254">
    <property type="component" value="Unassembled WGS sequence"/>
</dbReference>